<protein>
    <submittedName>
        <fullName evidence="1">Uncharacterized protein</fullName>
    </submittedName>
</protein>
<accession>A0A4Z2GW45</accession>
<proteinExistence type="predicted"/>
<sequence>MFPSGGRSLAFPGDPSLHVEVSMSKALNPQLPPGRFTAAHCSSITKEDGGSGSRPPSSHVSLWETAHSAAVDMSVWIKAMD</sequence>
<gene>
    <name evidence="1" type="ORF">EYF80_032284</name>
</gene>
<reference evidence="1 2" key="1">
    <citation type="submission" date="2019-03" db="EMBL/GenBank/DDBJ databases">
        <title>First draft genome of Liparis tanakae, snailfish: a comprehensive survey of snailfish specific genes.</title>
        <authorList>
            <person name="Kim W."/>
            <person name="Song I."/>
            <person name="Jeong J.-H."/>
            <person name="Kim D."/>
            <person name="Kim S."/>
            <person name="Ryu S."/>
            <person name="Song J.Y."/>
            <person name="Lee S.K."/>
        </authorList>
    </citation>
    <scope>NUCLEOTIDE SEQUENCE [LARGE SCALE GENOMIC DNA]</scope>
    <source>
        <tissue evidence="1">Muscle</tissue>
    </source>
</reference>
<evidence type="ECO:0000313" key="2">
    <source>
        <dbReference type="Proteomes" id="UP000314294"/>
    </source>
</evidence>
<name>A0A4Z2GW45_9TELE</name>
<dbReference type="Proteomes" id="UP000314294">
    <property type="component" value="Unassembled WGS sequence"/>
</dbReference>
<dbReference type="AlphaFoldDB" id="A0A4Z2GW45"/>
<evidence type="ECO:0000313" key="1">
    <source>
        <dbReference type="EMBL" id="TNN57460.1"/>
    </source>
</evidence>
<comment type="caution">
    <text evidence="1">The sequence shown here is derived from an EMBL/GenBank/DDBJ whole genome shotgun (WGS) entry which is preliminary data.</text>
</comment>
<organism evidence="1 2">
    <name type="scientific">Liparis tanakae</name>
    <name type="common">Tanaka's snailfish</name>
    <dbReference type="NCBI Taxonomy" id="230148"/>
    <lineage>
        <taxon>Eukaryota</taxon>
        <taxon>Metazoa</taxon>
        <taxon>Chordata</taxon>
        <taxon>Craniata</taxon>
        <taxon>Vertebrata</taxon>
        <taxon>Euteleostomi</taxon>
        <taxon>Actinopterygii</taxon>
        <taxon>Neopterygii</taxon>
        <taxon>Teleostei</taxon>
        <taxon>Neoteleostei</taxon>
        <taxon>Acanthomorphata</taxon>
        <taxon>Eupercaria</taxon>
        <taxon>Perciformes</taxon>
        <taxon>Cottioidei</taxon>
        <taxon>Cottales</taxon>
        <taxon>Liparidae</taxon>
        <taxon>Liparis</taxon>
    </lineage>
</organism>
<dbReference type="EMBL" id="SRLO01000404">
    <property type="protein sequence ID" value="TNN57460.1"/>
    <property type="molecule type" value="Genomic_DNA"/>
</dbReference>
<keyword evidence="2" id="KW-1185">Reference proteome</keyword>